<feature type="binding site" evidence="10 14">
    <location>
        <begin position="139"/>
        <end position="142"/>
    </location>
    <ligand>
        <name>substrate</name>
    </ligand>
</feature>
<feature type="binding site" evidence="10 14">
    <location>
        <position position="63"/>
    </location>
    <ligand>
        <name>substrate</name>
    </ligand>
</feature>
<dbReference type="EMBL" id="QXEV01000014">
    <property type="protein sequence ID" value="RIA75643.1"/>
    <property type="molecule type" value="Genomic_DNA"/>
</dbReference>
<evidence type="ECO:0000256" key="7">
    <source>
        <dbReference type="ARBA" id="ARBA00013188"/>
    </source>
</evidence>
<evidence type="ECO:0000256" key="10">
    <source>
        <dbReference type="HAMAP-Rule" id="MF_02227"/>
    </source>
</evidence>
<evidence type="ECO:0000256" key="5">
    <source>
        <dbReference type="ARBA" id="ARBA00001954"/>
    </source>
</evidence>
<evidence type="ECO:0000313" key="16">
    <source>
        <dbReference type="Proteomes" id="UP000266506"/>
    </source>
</evidence>
<dbReference type="FunFam" id="3.20.20.70:FF:000004">
    <property type="entry name" value="Ribulose-phosphate 3-epimerase"/>
    <property type="match status" value="1"/>
</dbReference>
<evidence type="ECO:0000256" key="1">
    <source>
        <dbReference type="ARBA" id="ARBA00001782"/>
    </source>
</evidence>
<evidence type="ECO:0000256" key="3">
    <source>
        <dbReference type="ARBA" id="ARBA00001941"/>
    </source>
</evidence>
<dbReference type="NCBIfam" id="TIGR01163">
    <property type="entry name" value="rpe"/>
    <property type="match status" value="1"/>
</dbReference>
<dbReference type="PROSITE" id="PS01086">
    <property type="entry name" value="RIBUL_P_3_EPIMER_2"/>
    <property type="match status" value="1"/>
</dbReference>
<dbReference type="GO" id="GO:0005737">
    <property type="term" value="C:cytoplasm"/>
    <property type="evidence" value="ECO:0007669"/>
    <property type="project" value="UniProtKB-ARBA"/>
</dbReference>
<feature type="binding site" evidence="10 13">
    <location>
        <position position="63"/>
    </location>
    <ligand>
        <name>a divalent metal cation</name>
        <dbReference type="ChEBI" id="CHEBI:60240"/>
    </ligand>
</feature>
<dbReference type="InterPro" id="IPR011060">
    <property type="entry name" value="RibuloseP-bd_barrel"/>
</dbReference>
<comment type="cofactor">
    <cofactor evidence="4">
        <name>Zn(2+)</name>
        <dbReference type="ChEBI" id="CHEBI:29105"/>
    </cofactor>
</comment>
<evidence type="ECO:0000256" key="12">
    <source>
        <dbReference type="PIRSR" id="PIRSR001461-1"/>
    </source>
</evidence>
<dbReference type="PROSITE" id="PS01085">
    <property type="entry name" value="RIBUL_P_3_EPIMER_1"/>
    <property type="match status" value="1"/>
</dbReference>
<feature type="binding site" evidence="10">
    <location>
        <begin position="172"/>
        <end position="174"/>
    </location>
    <ligand>
        <name>substrate</name>
    </ligand>
</feature>
<dbReference type="InterPro" id="IPR000056">
    <property type="entry name" value="Ribul_P_3_epim-like"/>
</dbReference>
<dbReference type="GO" id="GO:0046872">
    <property type="term" value="F:metal ion binding"/>
    <property type="evidence" value="ECO:0007669"/>
    <property type="project" value="UniProtKB-UniRule"/>
</dbReference>
<reference evidence="15 16" key="1">
    <citation type="submission" date="2018-08" db="EMBL/GenBank/DDBJ databases">
        <title>Genomic Encyclopedia of Archaeal and Bacterial Type Strains, Phase II (KMG-II): from individual species to whole genera.</title>
        <authorList>
            <person name="Goeker M."/>
        </authorList>
    </citation>
    <scope>NUCLEOTIDE SEQUENCE [LARGE SCALE GENOMIC DNA]</scope>
    <source>
        <strain evidence="15 16">ATCC 27112</strain>
    </source>
</reference>
<evidence type="ECO:0000256" key="11">
    <source>
        <dbReference type="PIRNR" id="PIRNR001461"/>
    </source>
</evidence>
<dbReference type="EC" id="5.1.3.1" evidence="7 10"/>
<feature type="binding site" evidence="10 14">
    <location>
        <begin position="193"/>
        <end position="194"/>
    </location>
    <ligand>
        <name>substrate</name>
    </ligand>
</feature>
<feature type="binding site" evidence="10 13">
    <location>
        <position position="32"/>
    </location>
    <ligand>
        <name>a divalent metal cation</name>
        <dbReference type="ChEBI" id="CHEBI:60240"/>
    </ligand>
</feature>
<dbReference type="AlphaFoldDB" id="A0A397RNE1"/>
<feature type="binding site" evidence="10 13">
    <location>
        <position position="30"/>
    </location>
    <ligand>
        <name>a divalent metal cation</name>
        <dbReference type="ChEBI" id="CHEBI:60240"/>
    </ligand>
</feature>
<dbReference type="Proteomes" id="UP000266506">
    <property type="component" value="Unassembled WGS sequence"/>
</dbReference>
<evidence type="ECO:0000256" key="13">
    <source>
        <dbReference type="PIRSR" id="PIRSR001461-2"/>
    </source>
</evidence>
<comment type="cofactor">
    <cofactor evidence="10 13">
        <name>a divalent metal cation</name>
        <dbReference type="ChEBI" id="CHEBI:60240"/>
    </cofactor>
    <text evidence="10 13">Binds 1 divalent metal cation per subunit.</text>
</comment>
<accession>A0A397RNE1</accession>
<dbReference type="HAMAP" id="MF_02227">
    <property type="entry name" value="RPE"/>
    <property type="match status" value="1"/>
</dbReference>
<comment type="caution">
    <text evidence="15">The sequence shown here is derived from an EMBL/GenBank/DDBJ whole genome shotgun (WGS) entry which is preliminary data.</text>
</comment>
<feature type="binding site" evidence="14">
    <location>
        <position position="174"/>
    </location>
    <ligand>
        <name>substrate</name>
    </ligand>
</feature>
<comment type="cofactor">
    <cofactor evidence="3">
        <name>Co(2+)</name>
        <dbReference type="ChEBI" id="CHEBI:48828"/>
    </cofactor>
</comment>
<proteinExistence type="inferred from homology"/>
<evidence type="ECO:0000256" key="8">
    <source>
        <dbReference type="ARBA" id="ARBA00022723"/>
    </source>
</evidence>
<dbReference type="PIRSF" id="PIRSF001461">
    <property type="entry name" value="RPE"/>
    <property type="match status" value="1"/>
</dbReference>
<dbReference type="NCBIfam" id="NF004076">
    <property type="entry name" value="PRK05581.1-4"/>
    <property type="match status" value="1"/>
</dbReference>
<sequence>MKVSLSILTADFANMESSLHDALEITDYVHMDIMDGEFVPNISIGPAFVKAIRKITDKPFDTHLMIMHPQNYIKQFVDAGSQYITFHVEADCDIKKTIDLIKSYGVKAGISIKPKTKVEDILEYLPLVDMVLVMSVEPGFGGQSFMMDSIDKVKALKELKEKNNYSYLINIDGGIKDSTAPLISPYVDLAVSGSYVCNAENPKERIDILHNL</sequence>
<evidence type="ECO:0000256" key="4">
    <source>
        <dbReference type="ARBA" id="ARBA00001947"/>
    </source>
</evidence>
<evidence type="ECO:0000256" key="2">
    <source>
        <dbReference type="ARBA" id="ARBA00001936"/>
    </source>
</evidence>
<dbReference type="InParanoid" id="A0A397RNE1"/>
<keyword evidence="13" id="KW-0170">Cobalt</keyword>
<dbReference type="GO" id="GO:0019323">
    <property type="term" value="P:pentose catabolic process"/>
    <property type="evidence" value="ECO:0007669"/>
    <property type="project" value="UniProtKB-UniRule"/>
</dbReference>
<dbReference type="OrthoDB" id="1645589at2"/>
<dbReference type="RefSeq" id="WP_119016431.1">
    <property type="nucleotide sequence ID" value="NZ_QXEV01000014.1"/>
</dbReference>
<dbReference type="InterPro" id="IPR026019">
    <property type="entry name" value="Ribul_P_3_epim"/>
</dbReference>
<protein>
    <recommendedName>
        <fullName evidence="7 10">Ribulose-phosphate 3-epimerase</fullName>
        <ecNumber evidence="7 10">5.1.3.1</ecNumber>
    </recommendedName>
</protein>
<dbReference type="SUPFAM" id="SSF51366">
    <property type="entry name" value="Ribulose-phoshate binding barrel"/>
    <property type="match status" value="1"/>
</dbReference>
<comment type="cofactor">
    <cofactor evidence="2">
        <name>Mn(2+)</name>
        <dbReference type="ChEBI" id="CHEBI:29035"/>
    </cofactor>
</comment>
<keyword evidence="16" id="KW-1185">Reference proteome</keyword>
<organism evidence="15 16">
    <name type="scientific">Anaeroplasma bactoclasticum</name>
    <dbReference type="NCBI Taxonomy" id="2088"/>
    <lineage>
        <taxon>Bacteria</taxon>
        <taxon>Bacillati</taxon>
        <taxon>Mycoplasmatota</taxon>
        <taxon>Mollicutes</taxon>
        <taxon>Anaeroplasmatales</taxon>
        <taxon>Anaeroplasmataceae</taxon>
        <taxon>Anaeroplasma</taxon>
    </lineage>
</organism>
<name>A0A397RNE1_9MOLU</name>
<comment type="function">
    <text evidence="10">Catalyzes the reversible epimerization of D-ribulose 5-phosphate to D-xylulose 5-phosphate.</text>
</comment>
<dbReference type="FunCoup" id="A0A397RNE1">
    <property type="interactions" value="393"/>
</dbReference>
<comment type="cofactor">
    <cofactor evidence="5">
        <name>Fe(2+)</name>
        <dbReference type="ChEBI" id="CHEBI:29033"/>
    </cofactor>
</comment>
<feature type="binding site" evidence="10 14">
    <location>
        <position position="6"/>
    </location>
    <ligand>
        <name>substrate</name>
    </ligand>
</feature>
<keyword evidence="13" id="KW-0862">Zinc</keyword>
<comment type="pathway">
    <text evidence="10">Carbohydrate degradation.</text>
</comment>
<dbReference type="Gene3D" id="3.20.20.70">
    <property type="entry name" value="Aldolase class I"/>
    <property type="match status" value="1"/>
</dbReference>
<dbReference type="InterPro" id="IPR013785">
    <property type="entry name" value="Aldolase_TIM"/>
</dbReference>
<dbReference type="CDD" id="cd00429">
    <property type="entry name" value="RPE"/>
    <property type="match status" value="1"/>
</dbReference>
<keyword evidence="8 10" id="KW-0479">Metal-binding</keyword>
<comment type="similarity">
    <text evidence="6 10 11">Belongs to the ribulose-phosphate 3-epimerase family.</text>
</comment>
<feature type="active site" description="Proton donor" evidence="10 12">
    <location>
        <position position="172"/>
    </location>
</feature>
<keyword evidence="10 11" id="KW-0119">Carbohydrate metabolism</keyword>
<evidence type="ECO:0000256" key="14">
    <source>
        <dbReference type="PIRSR" id="PIRSR001461-3"/>
    </source>
</evidence>
<evidence type="ECO:0000313" key="15">
    <source>
        <dbReference type="EMBL" id="RIA75643.1"/>
    </source>
</evidence>
<comment type="catalytic activity">
    <reaction evidence="1 10 11">
        <text>D-ribulose 5-phosphate = D-xylulose 5-phosphate</text>
        <dbReference type="Rhea" id="RHEA:13677"/>
        <dbReference type="ChEBI" id="CHEBI:57737"/>
        <dbReference type="ChEBI" id="CHEBI:58121"/>
        <dbReference type="EC" id="5.1.3.1"/>
    </reaction>
</comment>
<gene>
    <name evidence="10" type="primary">rpe</name>
    <name evidence="15" type="ORF">EI71_01301</name>
</gene>
<evidence type="ECO:0000256" key="9">
    <source>
        <dbReference type="ARBA" id="ARBA00023235"/>
    </source>
</evidence>
<feature type="binding site" evidence="10 13">
    <location>
        <position position="172"/>
    </location>
    <ligand>
        <name>a divalent metal cation</name>
        <dbReference type="ChEBI" id="CHEBI:60240"/>
    </ligand>
</feature>
<dbReference type="PANTHER" id="PTHR11749">
    <property type="entry name" value="RIBULOSE-5-PHOSPHATE-3-EPIMERASE"/>
    <property type="match status" value="1"/>
</dbReference>
<keyword evidence="9 10" id="KW-0413">Isomerase</keyword>
<dbReference type="GO" id="GO:0004750">
    <property type="term" value="F:D-ribulose-phosphate 3-epimerase activity"/>
    <property type="evidence" value="ECO:0007669"/>
    <property type="project" value="UniProtKB-UniRule"/>
</dbReference>
<dbReference type="Pfam" id="PF00834">
    <property type="entry name" value="Ribul_P_3_epim"/>
    <property type="match status" value="1"/>
</dbReference>
<keyword evidence="13" id="KW-0464">Manganese</keyword>
<feature type="active site" description="Proton acceptor" evidence="10 12">
    <location>
        <position position="32"/>
    </location>
</feature>
<evidence type="ECO:0000256" key="6">
    <source>
        <dbReference type="ARBA" id="ARBA00009541"/>
    </source>
</evidence>
<dbReference type="GO" id="GO:0006098">
    <property type="term" value="P:pentose-phosphate shunt"/>
    <property type="evidence" value="ECO:0007669"/>
    <property type="project" value="UniProtKB-UniRule"/>
</dbReference>